<protein>
    <submittedName>
        <fullName evidence="5">HTH-type transcriptional regulator TreR</fullName>
    </submittedName>
</protein>
<evidence type="ECO:0000259" key="4">
    <source>
        <dbReference type="PROSITE" id="PS50932"/>
    </source>
</evidence>
<dbReference type="PANTHER" id="PTHR30146">
    <property type="entry name" value="LACI-RELATED TRANSCRIPTIONAL REPRESSOR"/>
    <property type="match status" value="1"/>
</dbReference>
<dbReference type="InterPro" id="IPR010982">
    <property type="entry name" value="Lambda_DNA-bd_dom_sf"/>
</dbReference>
<dbReference type="InterPro" id="IPR028082">
    <property type="entry name" value="Peripla_BP_I"/>
</dbReference>
<organism evidence="5 6">
    <name type="scientific">Photobacterium damselae subsp. damselae</name>
    <name type="common">Listonella damsela</name>
    <dbReference type="NCBI Taxonomy" id="85581"/>
    <lineage>
        <taxon>Bacteria</taxon>
        <taxon>Pseudomonadati</taxon>
        <taxon>Pseudomonadota</taxon>
        <taxon>Gammaproteobacteria</taxon>
        <taxon>Vibrionales</taxon>
        <taxon>Vibrionaceae</taxon>
        <taxon>Photobacterium</taxon>
    </lineage>
</organism>
<dbReference type="PANTHER" id="PTHR30146:SF146">
    <property type="entry name" value="HTH-TYPE TRANSCRIPTIONAL REGULATOR TRER"/>
    <property type="match status" value="1"/>
</dbReference>
<keyword evidence="2" id="KW-0238">DNA-binding</keyword>
<dbReference type="SMART" id="SM00354">
    <property type="entry name" value="HTH_LACI"/>
    <property type="match status" value="1"/>
</dbReference>
<dbReference type="Proteomes" id="UP000533429">
    <property type="component" value="Unassembled WGS sequence"/>
</dbReference>
<dbReference type="NCBIfam" id="TIGR02405">
    <property type="entry name" value="trehalos_R_Ecol"/>
    <property type="match status" value="1"/>
</dbReference>
<dbReference type="Gene3D" id="1.10.260.40">
    <property type="entry name" value="lambda repressor-like DNA-binding domains"/>
    <property type="match status" value="1"/>
</dbReference>
<dbReference type="AlphaFoldDB" id="A0A850QU33"/>
<dbReference type="InterPro" id="IPR000843">
    <property type="entry name" value="HTH_LacI"/>
</dbReference>
<dbReference type="SUPFAM" id="SSF47413">
    <property type="entry name" value="lambda repressor-like DNA-binding domains"/>
    <property type="match status" value="1"/>
</dbReference>
<dbReference type="PROSITE" id="PS00356">
    <property type="entry name" value="HTH_LACI_1"/>
    <property type="match status" value="1"/>
</dbReference>
<evidence type="ECO:0000256" key="3">
    <source>
        <dbReference type="ARBA" id="ARBA00023163"/>
    </source>
</evidence>
<dbReference type="RefSeq" id="WP_182079653.1">
    <property type="nucleotide sequence ID" value="NZ_JACFTX010000017.1"/>
</dbReference>
<dbReference type="EMBL" id="JABXOR010001542">
    <property type="protein sequence ID" value="NVP03247.1"/>
    <property type="molecule type" value="Genomic_DNA"/>
</dbReference>
<evidence type="ECO:0000256" key="1">
    <source>
        <dbReference type="ARBA" id="ARBA00023015"/>
    </source>
</evidence>
<gene>
    <name evidence="5" type="primary">treR</name>
    <name evidence="5" type="ORF">HWA77_23865</name>
</gene>
<evidence type="ECO:0000313" key="6">
    <source>
        <dbReference type="Proteomes" id="UP000533429"/>
    </source>
</evidence>
<accession>A0A850QU33</accession>
<dbReference type="GO" id="GO:0003700">
    <property type="term" value="F:DNA-binding transcription factor activity"/>
    <property type="evidence" value="ECO:0007669"/>
    <property type="project" value="TreeGrafter"/>
</dbReference>
<dbReference type="Pfam" id="PF00532">
    <property type="entry name" value="Peripla_BP_1"/>
    <property type="match status" value="1"/>
</dbReference>
<keyword evidence="1" id="KW-0805">Transcription regulation</keyword>
<dbReference type="CDD" id="cd01542">
    <property type="entry name" value="PBP1_TreR-like"/>
    <property type="match status" value="1"/>
</dbReference>
<sequence>MTKKLTILDIARLAGVGKSTVSRVLTNDPNVKAKTREKVEQVIKEAGFIPSKSAQSMRGGRSKVIGIILSRLSSPSENRAVSGILDVLYGAGYDAVIMESQFDRLKTNEHLAVLRKRRVDGVIVFGFTDCDINTLEQWGHQAVVIAIETQAISSVGYDNHAMIEQLMEHLYQKQCQNISFIGVNPQDKTTGEMRLQAYLDYCHSHSIEPYFSTGKLTVDSGYALVDEVLQPTTQAIVCASDTLAMGAAKRLQQLGRDDIMVTGVGATELLTFLFSNTVSIDPGYCEAGKAAASQLLTQLLGNEQVVHFTQPVRWSC</sequence>
<keyword evidence="3" id="KW-0804">Transcription</keyword>
<dbReference type="InterPro" id="IPR012771">
    <property type="entry name" value="Trehalos_R_gpbac"/>
</dbReference>
<dbReference type="Gene3D" id="3.40.50.2300">
    <property type="match status" value="2"/>
</dbReference>
<evidence type="ECO:0000313" key="5">
    <source>
        <dbReference type="EMBL" id="NVP03247.1"/>
    </source>
</evidence>
<reference evidence="5 6" key="1">
    <citation type="submission" date="2020-06" db="EMBL/GenBank/DDBJ databases">
        <title>Photobacterium damselae subsp. damselae comparative genomics.</title>
        <authorList>
            <person name="Osorio C.R."/>
        </authorList>
    </citation>
    <scope>NUCLEOTIDE SEQUENCE [LARGE SCALE GENOMIC DNA]</scope>
    <source>
        <strain evidence="5 6">TW250/03</strain>
    </source>
</reference>
<dbReference type="CDD" id="cd01392">
    <property type="entry name" value="HTH_LacI"/>
    <property type="match status" value="1"/>
</dbReference>
<dbReference type="SUPFAM" id="SSF53822">
    <property type="entry name" value="Periplasmic binding protein-like I"/>
    <property type="match status" value="1"/>
</dbReference>
<proteinExistence type="predicted"/>
<comment type="caution">
    <text evidence="5">The sequence shown here is derived from an EMBL/GenBank/DDBJ whole genome shotgun (WGS) entry which is preliminary data.</text>
</comment>
<dbReference type="GO" id="GO:0005991">
    <property type="term" value="P:trehalose metabolic process"/>
    <property type="evidence" value="ECO:0007669"/>
    <property type="project" value="InterPro"/>
</dbReference>
<dbReference type="PROSITE" id="PS50932">
    <property type="entry name" value="HTH_LACI_2"/>
    <property type="match status" value="1"/>
</dbReference>
<evidence type="ECO:0000256" key="2">
    <source>
        <dbReference type="ARBA" id="ARBA00023125"/>
    </source>
</evidence>
<dbReference type="InterPro" id="IPR001761">
    <property type="entry name" value="Peripla_BP/Lac1_sug-bd_dom"/>
</dbReference>
<dbReference type="GO" id="GO:0000976">
    <property type="term" value="F:transcription cis-regulatory region binding"/>
    <property type="evidence" value="ECO:0007669"/>
    <property type="project" value="TreeGrafter"/>
</dbReference>
<feature type="domain" description="HTH lacI-type" evidence="4">
    <location>
        <begin position="5"/>
        <end position="59"/>
    </location>
</feature>
<name>A0A850QU33_PHODD</name>
<dbReference type="Pfam" id="PF00356">
    <property type="entry name" value="LacI"/>
    <property type="match status" value="1"/>
</dbReference>
<dbReference type="GO" id="GO:0045892">
    <property type="term" value="P:negative regulation of DNA-templated transcription"/>
    <property type="evidence" value="ECO:0007669"/>
    <property type="project" value="InterPro"/>
</dbReference>